<name>A0A1S8B2B8_9PEZI</name>
<sequence>MSLFSSWSRLQHASSSFLSDKPASEHELPLWHQPPATKMALSSPRSQPSAAASPPPPPVVPPAPITASIHASTARLRQNRALPDSMILLRRQEKQLHDDLQDLLYQQDEALRVAAAGTATAAHDEADLSGSATPTVRSSADSKRRSADDSRHRPQQRHSNIGGIRGVRKAIRSAIRQLAAVKAEEGRLLGHDRAGNEAVVRKLAGWAEQRDGLETHIRAIEQGDEGAHTAALKDEAHALEGEIRELEDKLRAVKARHRKLLADVSEIENSVQSKLSSYKASLSILEADINAFLRNSAARDRQASEAPFFQIPPKRRTLDLAKEHWDEEQANIEKLRRESETERDALEQGAVVWNDVVHRINDFEKRITEATMHQSSSTDPTAEAKDLVAHLSETINYVESQLESAEERGWKLLVACIGAELSALHEGRRMLEAMLQAAGETSPTIEREKQLGDVEIEFQPSLANSQTLQNGEPGGTPASKQVSARQPRPDYHSTDEDEPDPELLISHQDTDDEHIG</sequence>
<evidence type="ECO:0000313" key="3">
    <source>
        <dbReference type="EMBL" id="OMP81715.1"/>
    </source>
</evidence>
<feature type="coiled-coil region" evidence="1">
    <location>
        <begin position="229"/>
        <end position="263"/>
    </location>
</feature>
<feature type="compositionally biased region" description="Low complexity" evidence="2">
    <location>
        <begin position="40"/>
        <end position="52"/>
    </location>
</feature>
<dbReference type="Proteomes" id="UP000190776">
    <property type="component" value="Unassembled WGS sequence"/>
</dbReference>
<evidence type="ECO:0000313" key="4">
    <source>
        <dbReference type="Proteomes" id="UP000190776"/>
    </source>
</evidence>
<keyword evidence="1" id="KW-0175">Coiled coil</keyword>
<dbReference type="OrthoDB" id="5342758at2759"/>
<feature type="region of interest" description="Disordered" evidence="2">
    <location>
        <begin position="464"/>
        <end position="516"/>
    </location>
</feature>
<proteinExistence type="predicted"/>
<gene>
    <name evidence="3" type="ORF">BK809_0002709</name>
</gene>
<feature type="compositionally biased region" description="Basic and acidic residues" evidence="2">
    <location>
        <begin position="140"/>
        <end position="152"/>
    </location>
</feature>
<feature type="compositionally biased region" description="Pro residues" evidence="2">
    <location>
        <begin position="53"/>
        <end position="64"/>
    </location>
</feature>
<dbReference type="EMBL" id="MSZU01000115">
    <property type="protein sequence ID" value="OMP81715.1"/>
    <property type="molecule type" value="Genomic_DNA"/>
</dbReference>
<evidence type="ECO:0000256" key="1">
    <source>
        <dbReference type="SAM" id="Coils"/>
    </source>
</evidence>
<comment type="caution">
    <text evidence="3">The sequence shown here is derived from an EMBL/GenBank/DDBJ whole genome shotgun (WGS) entry which is preliminary data.</text>
</comment>
<dbReference type="AlphaFoldDB" id="A0A1S8B2B8"/>
<feature type="region of interest" description="Disordered" evidence="2">
    <location>
        <begin position="121"/>
        <end position="162"/>
    </location>
</feature>
<evidence type="ECO:0000256" key="2">
    <source>
        <dbReference type="SAM" id="MobiDB-lite"/>
    </source>
</evidence>
<reference evidence="3 4" key="1">
    <citation type="submission" date="2017-01" db="EMBL/GenBank/DDBJ databases">
        <title>Draft genome sequence of Diplodia seriata F98.1, a fungal species involved in grapevine trunk diseases.</title>
        <authorList>
            <person name="Robert-Siegwald G."/>
            <person name="Vallet J."/>
            <person name="Abou-Mansour E."/>
            <person name="Xu J."/>
            <person name="Rey P."/>
            <person name="Bertsch C."/>
            <person name="Rego C."/>
            <person name="Larignon P."/>
            <person name="Fontaine F."/>
            <person name="Lebrun M.-H."/>
        </authorList>
    </citation>
    <scope>NUCLEOTIDE SEQUENCE [LARGE SCALE GENOMIC DNA]</scope>
    <source>
        <strain evidence="3 4">F98.1</strain>
    </source>
</reference>
<feature type="region of interest" description="Disordered" evidence="2">
    <location>
        <begin position="15"/>
        <end position="65"/>
    </location>
</feature>
<evidence type="ECO:0008006" key="5">
    <source>
        <dbReference type="Google" id="ProtNLM"/>
    </source>
</evidence>
<accession>A0A1S8B2B8</accession>
<dbReference type="STRING" id="420778.A0A1S8B2B8"/>
<protein>
    <recommendedName>
        <fullName evidence="5">Autophagy-related protein atg28</fullName>
    </recommendedName>
</protein>
<organism evidence="3 4">
    <name type="scientific">Diplodia seriata</name>
    <dbReference type="NCBI Taxonomy" id="420778"/>
    <lineage>
        <taxon>Eukaryota</taxon>
        <taxon>Fungi</taxon>
        <taxon>Dikarya</taxon>
        <taxon>Ascomycota</taxon>
        <taxon>Pezizomycotina</taxon>
        <taxon>Dothideomycetes</taxon>
        <taxon>Dothideomycetes incertae sedis</taxon>
        <taxon>Botryosphaeriales</taxon>
        <taxon>Botryosphaeriaceae</taxon>
        <taxon>Diplodia</taxon>
    </lineage>
</organism>